<organism evidence="1 2">
    <name type="scientific">Vibrio mytili</name>
    <dbReference type="NCBI Taxonomy" id="50718"/>
    <lineage>
        <taxon>Bacteria</taxon>
        <taxon>Pseudomonadati</taxon>
        <taxon>Pseudomonadota</taxon>
        <taxon>Gammaproteobacteria</taxon>
        <taxon>Vibrionales</taxon>
        <taxon>Vibrionaceae</taxon>
        <taxon>Vibrio</taxon>
    </lineage>
</organism>
<evidence type="ECO:0000313" key="2">
    <source>
        <dbReference type="Proteomes" id="UP000031977"/>
    </source>
</evidence>
<accession>A0A0C3DHH7</accession>
<dbReference type="EMBL" id="JXOK01000038">
    <property type="protein sequence ID" value="KIN10854.1"/>
    <property type="molecule type" value="Genomic_DNA"/>
</dbReference>
<evidence type="ECO:0000313" key="1">
    <source>
        <dbReference type="EMBL" id="KIN10854.1"/>
    </source>
</evidence>
<reference evidence="1 2" key="1">
    <citation type="submission" date="2015-01" db="EMBL/GenBank/DDBJ databases">
        <title>Draft genome of Vibrio mytili type strain CAIM 528.</title>
        <authorList>
            <person name="Gonzalez-Castillo A."/>
            <person name="Gomez-Gil B."/>
            <person name="Enciso-Ibarra J."/>
        </authorList>
    </citation>
    <scope>NUCLEOTIDE SEQUENCE [LARGE SCALE GENOMIC DNA]</scope>
    <source>
        <strain evidence="1 2">CAIM 528</strain>
    </source>
</reference>
<dbReference type="STRING" id="50718.SU60_11065"/>
<proteinExistence type="predicted"/>
<sequence>MASGTADDSLTISLQKLVKTLKAGEAWRSTPSALLEKLYEFESSQFLPRGAAALTAKLKGKESSLNANGIHLKFGRDSERHVMIYSK</sequence>
<comment type="caution">
    <text evidence="1">The sequence shown here is derived from an EMBL/GenBank/DDBJ whole genome shotgun (WGS) entry which is preliminary data.</text>
</comment>
<dbReference type="RefSeq" id="WP_041155560.1">
    <property type="nucleotide sequence ID" value="NZ_CBCRVP010000014.1"/>
</dbReference>
<protein>
    <recommendedName>
        <fullName evidence="3">Transposase</fullName>
    </recommendedName>
</protein>
<keyword evidence="2" id="KW-1185">Reference proteome</keyword>
<dbReference type="Proteomes" id="UP000031977">
    <property type="component" value="Unassembled WGS sequence"/>
</dbReference>
<evidence type="ECO:0008006" key="3">
    <source>
        <dbReference type="Google" id="ProtNLM"/>
    </source>
</evidence>
<name>A0A0C3DHH7_9VIBR</name>
<gene>
    <name evidence="1" type="ORF">SU60_11065</name>
</gene>
<dbReference type="AlphaFoldDB" id="A0A0C3DHH7"/>